<feature type="domain" description="Type I restriction modification DNA specificity" evidence="4">
    <location>
        <begin position="260"/>
        <end position="379"/>
    </location>
</feature>
<organism evidence="5 6">
    <name type="scientific">Photobacterium galatheae</name>
    <dbReference type="NCBI Taxonomy" id="1654360"/>
    <lineage>
        <taxon>Bacteria</taxon>
        <taxon>Pseudomonadati</taxon>
        <taxon>Pseudomonadota</taxon>
        <taxon>Gammaproteobacteria</taxon>
        <taxon>Vibrionales</taxon>
        <taxon>Vibrionaceae</taxon>
        <taxon>Photobacterium</taxon>
    </lineage>
</organism>
<dbReference type="REBASE" id="89702">
    <property type="entry name" value="S.PhaS2753ORF9070P"/>
</dbReference>
<evidence type="ECO:0000313" key="6">
    <source>
        <dbReference type="Proteomes" id="UP000027192"/>
    </source>
</evidence>
<dbReference type="SUPFAM" id="SSF116734">
    <property type="entry name" value="DNA methylase specificity domain"/>
    <property type="match status" value="2"/>
</dbReference>
<evidence type="ECO:0000256" key="1">
    <source>
        <dbReference type="ARBA" id="ARBA00010923"/>
    </source>
</evidence>
<dbReference type="PANTHER" id="PTHR30408:SF12">
    <property type="entry name" value="TYPE I RESTRICTION ENZYME MJAVIII SPECIFICITY SUBUNIT"/>
    <property type="match status" value="1"/>
</dbReference>
<dbReference type="Proteomes" id="UP000027192">
    <property type="component" value="Unassembled WGS sequence"/>
</dbReference>
<keyword evidence="3" id="KW-0238">DNA-binding</keyword>
<dbReference type="InterPro" id="IPR052021">
    <property type="entry name" value="Type-I_RS_S_subunit"/>
</dbReference>
<dbReference type="GO" id="GO:0009307">
    <property type="term" value="P:DNA restriction-modification system"/>
    <property type="evidence" value="ECO:0007669"/>
    <property type="project" value="UniProtKB-KW"/>
</dbReference>
<dbReference type="RefSeq" id="WP_051641966.1">
    <property type="nucleotide sequence ID" value="NZ_JAGSGC010000001.1"/>
</dbReference>
<dbReference type="AlphaFoldDB" id="A0A066RN39"/>
<dbReference type="Pfam" id="PF01420">
    <property type="entry name" value="Methylase_S"/>
    <property type="match status" value="2"/>
</dbReference>
<comment type="similarity">
    <text evidence="1">Belongs to the type-I restriction system S methylase family.</text>
</comment>
<dbReference type="InterPro" id="IPR044946">
    <property type="entry name" value="Restrct_endonuc_typeI_TRD_sf"/>
</dbReference>
<keyword evidence="2" id="KW-0680">Restriction system</keyword>
<dbReference type="InterPro" id="IPR000055">
    <property type="entry name" value="Restrct_endonuc_typeI_TRD"/>
</dbReference>
<evidence type="ECO:0000256" key="2">
    <source>
        <dbReference type="ARBA" id="ARBA00022747"/>
    </source>
</evidence>
<reference evidence="5 6" key="1">
    <citation type="submission" date="2014-04" db="EMBL/GenBank/DDBJ databases">
        <title>Draft genome sequence of Photobacterium halotolerans S2753: a solonamide, ngercheumicin and holomycin producer.</title>
        <authorList>
            <person name="Machado H.R."/>
            <person name="Gram L."/>
        </authorList>
    </citation>
    <scope>NUCLEOTIDE SEQUENCE [LARGE SCALE GENOMIC DNA]</scope>
    <source>
        <strain evidence="5 6">S2753</strain>
    </source>
</reference>
<evidence type="ECO:0000256" key="3">
    <source>
        <dbReference type="ARBA" id="ARBA00023125"/>
    </source>
</evidence>
<evidence type="ECO:0000259" key="4">
    <source>
        <dbReference type="Pfam" id="PF01420"/>
    </source>
</evidence>
<comment type="caution">
    <text evidence="5">The sequence shown here is derived from an EMBL/GenBank/DDBJ whole genome shotgun (WGS) entry which is preliminary data.</text>
</comment>
<feature type="domain" description="Type I restriction modification DNA specificity" evidence="4">
    <location>
        <begin position="46"/>
        <end position="179"/>
    </location>
</feature>
<proteinExistence type="inferred from homology"/>
<sequence length="405" mass="45862">MSWPLEKLGNVIDFIRGITFKPTDVVDIDTEDSVVVMRTKNVQVAGLDCDDLIAVPRSFMKRDEQRLRNGDMLISSANSWELVGKTSYVHELEYEATAGGFISIIRARQGKIDSKYLYYWLTSPSIQHKIRYCGRQTTNISNLDVERFKELEIPLPPLDEQERIAAILDKADAIRLKRKQAIILADDFLRSVFLDMFGDIEGNGWSLTTVEKLAQDKKGSMRTGPFGSQLLHSEFTKSGIAVLGIDNAVSNKFEWSKSRFISEDKYKKLHRYTVYPGDVIITIMGTCGRCAVVPDDIPTAINTKHLCCITLDQEKCLPSFLHAYFLYHPEAKRYLRQNTKGAIMAGLNMGIIKGMPVPEVAIELQEKYDEFLRQYDKTSAHLGKGLVKTEENFHSLSQKAFSGQL</sequence>
<dbReference type="PANTHER" id="PTHR30408">
    <property type="entry name" value="TYPE-1 RESTRICTION ENZYME ECOKI SPECIFICITY PROTEIN"/>
    <property type="match status" value="1"/>
</dbReference>
<dbReference type="CDD" id="cd17252">
    <property type="entry name" value="RMtype1_S_EcoKI-TRD1-CR1_like"/>
    <property type="match status" value="1"/>
</dbReference>
<dbReference type="EMBL" id="JMIB01000017">
    <property type="protein sequence ID" value="KDM91870.1"/>
    <property type="molecule type" value="Genomic_DNA"/>
</dbReference>
<name>A0A066RN39_9GAMM</name>
<gene>
    <name evidence="5" type="ORF">EA58_09075</name>
</gene>
<dbReference type="STRING" id="1654360.EA58_09075"/>
<dbReference type="OrthoDB" id="398435at2"/>
<evidence type="ECO:0000313" key="5">
    <source>
        <dbReference type="EMBL" id="KDM91870.1"/>
    </source>
</evidence>
<keyword evidence="6" id="KW-1185">Reference proteome</keyword>
<dbReference type="GO" id="GO:0003677">
    <property type="term" value="F:DNA binding"/>
    <property type="evidence" value="ECO:0007669"/>
    <property type="project" value="UniProtKB-KW"/>
</dbReference>
<dbReference type="Gene3D" id="3.90.220.20">
    <property type="entry name" value="DNA methylase specificity domains"/>
    <property type="match status" value="2"/>
</dbReference>
<protein>
    <recommendedName>
        <fullName evidence="4">Type I restriction modification DNA specificity domain-containing protein</fullName>
    </recommendedName>
</protein>
<accession>A0A066RN39</accession>